<evidence type="ECO:0000313" key="2">
    <source>
        <dbReference type="EMBL" id="KAK1163588.1"/>
    </source>
</evidence>
<protein>
    <submittedName>
        <fullName evidence="2">F-box/LRR-repeat protein 2</fullName>
    </submittedName>
</protein>
<dbReference type="AlphaFoldDB" id="A0AAD8D9A9"/>
<evidence type="ECO:0000313" key="3">
    <source>
        <dbReference type="Proteomes" id="UP001230051"/>
    </source>
</evidence>
<gene>
    <name evidence="2" type="ORF">AOXY_G17119</name>
</gene>
<dbReference type="InterPro" id="IPR001810">
    <property type="entry name" value="F-box_dom"/>
</dbReference>
<dbReference type="InterPro" id="IPR036047">
    <property type="entry name" value="F-box-like_dom_sf"/>
</dbReference>
<dbReference type="Gene3D" id="1.20.1280.50">
    <property type="match status" value="1"/>
</dbReference>
<evidence type="ECO:0000259" key="1">
    <source>
        <dbReference type="Pfam" id="PF00646"/>
    </source>
</evidence>
<comment type="caution">
    <text evidence="2">The sequence shown here is derived from an EMBL/GenBank/DDBJ whole genome shotgun (WGS) entry which is preliminary data.</text>
</comment>
<proteinExistence type="predicted"/>
<organism evidence="2 3">
    <name type="scientific">Acipenser oxyrinchus oxyrinchus</name>
    <dbReference type="NCBI Taxonomy" id="40147"/>
    <lineage>
        <taxon>Eukaryota</taxon>
        <taxon>Metazoa</taxon>
        <taxon>Chordata</taxon>
        <taxon>Craniata</taxon>
        <taxon>Vertebrata</taxon>
        <taxon>Euteleostomi</taxon>
        <taxon>Actinopterygii</taxon>
        <taxon>Chondrostei</taxon>
        <taxon>Acipenseriformes</taxon>
        <taxon>Acipenseridae</taxon>
        <taxon>Acipenser</taxon>
    </lineage>
</organism>
<keyword evidence="3" id="KW-1185">Reference proteome</keyword>
<reference evidence="2" key="1">
    <citation type="submission" date="2022-02" db="EMBL/GenBank/DDBJ databases">
        <title>Atlantic sturgeon de novo genome assembly.</title>
        <authorList>
            <person name="Stock M."/>
            <person name="Klopp C."/>
            <person name="Guiguen Y."/>
            <person name="Cabau C."/>
            <person name="Parinello H."/>
            <person name="Santidrian Yebra-Pimentel E."/>
            <person name="Kuhl H."/>
            <person name="Dirks R.P."/>
            <person name="Guessner J."/>
            <person name="Wuertz S."/>
            <person name="Du K."/>
            <person name="Schartl M."/>
        </authorList>
    </citation>
    <scope>NUCLEOTIDE SEQUENCE</scope>
    <source>
        <strain evidence="2">STURGEONOMICS-FGT-2020</strain>
        <tissue evidence="2">Whole blood</tissue>
    </source>
</reference>
<dbReference type="Pfam" id="PF00646">
    <property type="entry name" value="F-box"/>
    <property type="match status" value="1"/>
</dbReference>
<dbReference type="Proteomes" id="UP001230051">
    <property type="component" value="Unassembled WGS sequence"/>
</dbReference>
<accession>A0AAD8D9A9</accession>
<name>A0AAD8D9A9_ACIOX</name>
<feature type="domain" description="F-box" evidence="1">
    <location>
        <begin position="33"/>
        <end position="71"/>
    </location>
</feature>
<dbReference type="EMBL" id="JAGXEW010000015">
    <property type="protein sequence ID" value="KAK1163588.1"/>
    <property type="molecule type" value="Genomic_DNA"/>
</dbReference>
<sequence length="91" mass="9870">MTQGTLNNSTNTHCENRQVISGAGCTFEMDTPELPVEIITYILSFLQGPDRKEASLVCNIWYTASQNCQFKVPGRAGGGVQGAQEPGRVHV</sequence>
<dbReference type="SUPFAM" id="SSF81383">
    <property type="entry name" value="F-box domain"/>
    <property type="match status" value="1"/>
</dbReference>